<gene>
    <name evidence="1" type="ORF">IHE71_04090</name>
</gene>
<dbReference type="Pfam" id="PF19593">
    <property type="entry name" value="DUF6098"/>
    <property type="match status" value="1"/>
</dbReference>
<name>A0ABR9MU58_9MICO</name>
<reference evidence="1 2" key="1">
    <citation type="submission" date="2020-10" db="EMBL/GenBank/DDBJ databases">
        <title>Myceligenerans pegani sp. nov., an endophytic actinomycete isolated from Peganum harmala L. in Xinjiang, China.</title>
        <authorList>
            <person name="Xin L."/>
        </authorList>
    </citation>
    <scope>NUCLEOTIDE SEQUENCE [LARGE SCALE GENOMIC DNA]</scope>
    <source>
        <strain evidence="1 2">TRM65318</strain>
    </source>
</reference>
<comment type="caution">
    <text evidence="1">The sequence shown here is derived from an EMBL/GenBank/DDBJ whole genome shotgun (WGS) entry which is preliminary data.</text>
</comment>
<accession>A0ABR9MU58</accession>
<evidence type="ECO:0000313" key="1">
    <source>
        <dbReference type="EMBL" id="MBE1874890.1"/>
    </source>
</evidence>
<dbReference type="Proteomes" id="UP000625527">
    <property type="component" value="Unassembled WGS sequence"/>
</dbReference>
<protein>
    <submittedName>
        <fullName evidence="1">Uncharacterized protein</fullName>
    </submittedName>
</protein>
<organism evidence="1 2">
    <name type="scientific">Myceligenerans pegani</name>
    <dbReference type="NCBI Taxonomy" id="2776917"/>
    <lineage>
        <taxon>Bacteria</taxon>
        <taxon>Bacillati</taxon>
        <taxon>Actinomycetota</taxon>
        <taxon>Actinomycetes</taxon>
        <taxon>Micrococcales</taxon>
        <taxon>Promicromonosporaceae</taxon>
        <taxon>Myceligenerans</taxon>
    </lineage>
</organism>
<dbReference type="InterPro" id="IPR046080">
    <property type="entry name" value="DUF6098"/>
</dbReference>
<evidence type="ECO:0000313" key="2">
    <source>
        <dbReference type="Proteomes" id="UP000625527"/>
    </source>
</evidence>
<proteinExistence type="predicted"/>
<dbReference type="EMBL" id="JADAQT010000054">
    <property type="protein sequence ID" value="MBE1874890.1"/>
    <property type="molecule type" value="Genomic_DNA"/>
</dbReference>
<keyword evidence="2" id="KW-1185">Reference proteome</keyword>
<sequence length="138" mass="14828">MPPGAPLLGSVGELAELVETLPAVYVRFSAGPEADRTIVSRDHESGCVLPGLSVNPMTPEPWWTRPVEHWAARQLCQYAHLMVGGRLPWLLSGRVAGRGPDCEPLLVDVVPVAAIRPAVVEEAGAIYRRVFRPGADGT</sequence>